<dbReference type="RefSeq" id="WP_350332212.1">
    <property type="nucleotide sequence ID" value="NZ_CP054719.1"/>
</dbReference>
<sequence>MYSDQEIMKIIKLLQKGEGDDDQLAYWLQNELHGLESILDVIFHSDQGMLPSQEVLRIAREKNKPIIL</sequence>
<protein>
    <submittedName>
        <fullName evidence="1">Antitoxin with colicin/pyocin immunity protein domain</fullName>
    </submittedName>
</protein>
<dbReference type="Proteomes" id="UP000594001">
    <property type="component" value="Chromosome"/>
</dbReference>
<dbReference type="KEGG" id="pbal:CPBP_00214"/>
<dbReference type="EMBL" id="CP054719">
    <property type="protein sequence ID" value="QOL19458.1"/>
    <property type="molecule type" value="Genomic_DNA"/>
</dbReference>
<name>A0A7L9RSU6_9PROT</name>
<reference evidence="1 2" key="1">
    <citation type="submission" date="2020-06" db="EMBL/GenBank/DDBJ databases">
        <title>The endosymbiont of the kinetoplastid Bodo saltans is a Paracaedibacter-like alpha-proteobacterium possessing a putative toxin-antitoxin system.</title>
        <authorList>
            <person name="Midha S."/>
            <person name="Rigden D.J."/>
            <person name="Siozios S."/>
            <person name="Hurst G.D.D."/>
            <person name="Jackson A.P."/>
        </authorList>
    </citation>
    <scope>NUCLEOTIDE SEQUENCE [LARGE SCALE GENOMIC DNA]</scope>
    <source>
        <strain evidence="1">Lake Konstanz</strain>
    </source>
</reference>
<evidence type="ECO:0000313" key="1">
    <source>
        <dbReference type="EMBL" id="QOL19458.1"/>
    </source>
</evidence>
<organism evidence="1 2">
    <name type="scientific">Candidatus Bodocaedibacter vickermanii</name>
    <dbReference type="NCBI Taxonomy" id="2741701"/>
    <lineage>
        <taxon>Bacteria</taxon>
        <taxon>Pseudomonadati</taxon>
        <taxon>Pseudomonadota</taxon>
        <taxon>Alphaproteobacteria</taxon>
        <taxon>Holosporales</taxon>
        <taxon>Candidatus Paracaedibacteraceae</taxon>
        <taxon>Candidatus Bodocaedibacter</taxon>
    </lineage>
</organism>
<keyword evidence="2" id="KW-1185">Reference proteome</keyword>
<accession>A0A7L9RSU6</accession>
<evidence type="ECO:0000313" key="2">
    <source>
        <dbReference type="Proteomes" id="UP000594001"/>
    </source>
</evidence>
<gene>
    <name evidence="1" type="ORF">CPBP_00214</name>
</gene>
<proteinExistence type="predicted"/>
<dbReference type="AlphaFoldDB" id="A0A7L9RSU6"/>